<organism evidence="2">
    <name type="scientific">Graphocephala atropunctata</name>
    <dbReference type="NCBI Taxonomy" id="36148"/>
    <lineage>
        <taxon>Eukaryota</taxon>
        <taxon>Metazoa</taxon>
        <taxon>Ecdysozoa</taxon>
        <taxon>Arthropoda</taxon>
        <taxon>Hexapoda</taxon>
        <taxon>Insecta</taxon>
        <taxon>Pterygota</taxon>
        <taxon>Neoptera</taxon>
        <taxon>Paraneoptera</taxon>
        <taxon>Hemiptera</taxon>
        <taxon>Auchenorrhyncha</taxon>
        <taxon>Membracoidea</taxon>
        <taxon>Cicadellidae</taxon>
        <taxon>Cicadellinae</taxon>
        <taxon>Cicadellini</taxon>
        <taxon>Graphocephala</taxon>
    </lineage>
</organism>
<dbReference type="EMBL" id="GEBQ01012047">
    <property type="protein sequence ID" value="JAT27930.1"/>
    <property type="molecule type" value="Transcribed_RNA"/>
</dbReference>
<proteinExistence type="predicted"/>
<protein>
    <submittedName>
        <fullName evidence="2">Uncharacterized protein</fullName>
    </submittedName>
</protein>
<feature type="non-terminal residue" evidence="2">
    <location>
        <position position="1"/>
    </location>
</feature>
<accession>A0A1B6LWB7</accession>
<reference evidence="2" key="1">
    <citation type="submission" date="2015-11" db="EMBL/GenBank/DDBJ databases">
        <title>De novo transcriptome assembly of four potential Pierce s Disease insect vectors from Arizona vineyards.</title>
        <authorList>
            <person name="Tassone E.E."/>
        </authorList>
    </citation>
    <scope>NUCLEOTIDE SEQUENCE</scope>
</reference>
<gene>
    <name evidence="2" type="ORF">g.6125</name>
</gene>
<dbReference type="AlphaFoldDB" id="A0A1B6LWB7"/>
<evidence type="ECO:0000256" key="1">
    <source>
        <dbReference type="SAM" id="MobiDB-lite"/>
    </source>
</evidence>
<feature type="compositionally biased region" description="Polar residues" evidence="1">
    <location>
        <begin position="19"/>
        <end position="31"/>
    </location>
</feature>
<feature type="region of interest" description="Disordered" evidence="1">
    <location>
        <begin position="1"/>
        <end position="31"/>
    </location>
</feature>
<sequence>RMSDTSSPRAAESAPKEAGQTSPYSLATNSSSLPDTLHPSHLFSSPNAKTAILTMQHWVLNPPSVAGPTASELKELGTGQDWARSGMGRATFQTTCNLADYSYVIRVNYTATPPPPDPFPGTLNATGAVTFEIDRVDPVRKRLPAIEEISLSDKTTTGIKLKNALERQYSHIDPAKGTWGTTLQLAQALLDKNAMLCWRYDAGTGFDTEPICYFPIDQQKQNPQIIPIPKNWRRNFKDNAWPNQLTGKANSSTAFIDIHLHALLSPENVHIPLSIFKTDKDNDSSPCRCPGTTCVLTELSDIPRTVNPDTNKFLSNSLRKLEMHKQNKALSTCPLPLHKIELPQAAHDVDHIPVRRVNVTTARINDDLRSGPSFTSAFNGLLETITSSASGGRIPSLARGVTLRDGASIVGLVRSVLHERDAWRDVA</sequence>
<feature type="non-terminal residue" evidence="2">
    <location>
        <position position="427"/>
    </location>
</feature>
<evidence type="ECO:0000313" key="2">
    <source>
        <dbReference type="EMBL" id="JAT27930.1"/>
    </source>
</evidence>
<name>A0A1B6LWB7_9HEMI</name>